<feature type="non-terminal residue" evidence="2">
    <location>
        <position position="1"/>
    </location>
</feature>
<dbReference type="Proteomes" id="UP001642487">
    <property type="component" value="Chromosome 2"/>
</dbReference>
<organism evidence="2 3">
    <name type="scientific">Citrullus colocynthis</name>
    <name type="common">colocynth</name>
    <dbReference type="NCBI Taxonomy" id="252529"/>
    <lineage>
        <taxon>Eukaryota</taxon>
        <taxon>Viridiplantae</taxon>
        <taxon>Streptophyta</taxon>
        <taxon>Embryophyta</taxon>
        <taxon>Tracheophyta</taxon>
        <taxon>Spermatophyta</taxon>
        <taxon>Magnoliopsida</taxon>
        <taxon>eudicotyledons</taxon>
        <taxon>Gunneridae</taxon>
        <taxon>Pentapetalae</taxon>
        <taxon>rosids</taxon>
        <taxon>fabids</taxon>
        <taxon>Cucurbitales</taxon>
        <taxon>Cucurbitaceae</taxon>
        <taxon>Benincaseae</taxon>
        <taxon>Citrullus</taxon>
    </lineage>
</organism>
<reference evidence="2 3" key="1">
    <citation type="submission" date="2024-03" db="EMBL/GenBank/DDBJ databases">
        <authorList>
            <person name="Gkanogiannis A."/>
            <person name="Becerra Lopez-Lavalle L."/>
        </authorList>
    </citation>
    <scope>NUCLEOTIDE SEQUENCE [LARGE SCALE GENOMIC DNA]</scope>
</reference>
<feature type="region of interest" description="Disordered" evidence="1">
    <location>
        <begin position="1"/>
        <end position="21"/>
    </location>
</feature>
<evidence type="ECO:0000313" key="3">
    <source>
        <dbReference type="Proteomes" id="UP001642487"/>
    </source>
</evidence>
<keyword evidence="3" id="KW-1185">Reference proteome</keyword>
<feature type="compositionally biased region" description="Low complexity" evidence="1">
    <location>
        <begin position="11"/>
        <end position="21"/>
    </location>
</feature>
<evidence type="ECO:0000313" key="2">
    <source>
        <dbReference type="EMBL" id="CAK9315417.1"/>
    </source>
</evidence>
<proteinExistence type="predicted"/>
<sequence>VSFSSIRVCDSSSPSPTLSSGSPLLCLNQAILAITTLFHRQSLAELDYSDVGTLLVIRSYNDDLAEEEEICSICLTEFTRGDSSPECELLDCPFNCIQK</sequence>
<protein>
    <submittedName>
        <fullName evidence="2">Uncharacterized protein</fullName>
    </submittedName>
</protein>
<gene>
    <name evidence="2" type="ORF">CITCOLO1_LOCUS7212</name>
</gene>
<accession>A0ABP0Y619</accession>
<name>A0ABP0Y619_9ROSI</name>
<dbReference type="EMBL" id="OZ021736">
    <property type="protein sequence ID" value="CAK9315417.1"/>
    <property type="molecule type" value="Genomic_DNA"/>
</dbReference>
<evidence type="ECO:0000256" key="1">
    <source>
        <dbReference type="SAM" id="MobiDB-lite"/>
    </source>
</evidence>